<organism evidence="2 3">
    <name type="scientific">Sulfuriferula multivorans</name>
    <dbReference type="NCBI Taxonomy" id="1559896"/>
    <lineage>
        <taxon>Bacteria</taxon>
        <taxon>Pseudomonadati</taxon>
        <taxon>Pseudomonadota</taxon>
        <taxon>Betaproteobacteria</taxon>
        <taxon>Nitrosomonadales</taxon>
        <taxon>Sulfuricellaceae</taxon>
        <taxon>Sulfuriferula</taxon>
    </lineage>
</organism>
<dbReference type="InterPro" id="IPR013976">
    <property type="entry name" value="HDOD"/>
</dbReference>
<dbReference type="EMBL" id="JAAFGW010000192">
    <property type="protein sequence ID" value="NDP48999.1"/>
    <property type="molecule type" value="Genomic_DNA"/>
</dbReference>
<reference evidence="2 3" key="1">
    <citation type="submission" date="2019-09" db="EMBL/GenBank/DDBJ databases">
        <title>H2 Metabolism Revealed by Metagenomic Analysis in Subglacial Sediment of East Antarctica.</title>
        <authorList>
            <person name="Yang Z."/>
            <person name="Zhang Y."/>
            <person name="Lv Y."/>
            <person name="Yan W."/>
            <person name="Xiao X."/>
            <person name="Sun B."/>
            <person name="Ma H."/>
        </authorList>
    </citation>
    <scope>NUCLEOTIDE SEQUENCE [LARGE SCALE GENOMIC DNA]</scope>
    <source>
        <strain evidence="2">Bin2_2</strain>
    </source>
</reference>
<proteinExistence type="predicted"/>
<protein>
    <submittedName>
        <fullName evidence="2">HDOD domain-containing protein</fullName>
    </submittedName>
</protein>
<evidence type="ECO:0000313" key="3">
    <source>
        <dbReference type="Proteomes" id="UP000483432"/>
    </source>
</evidence>
<feature type="domain" description="HDOD" evidence="1">
    <location>
        <begin position="20"/>
        <end position="219"/>
    </location>
</feature>
<dbReference type="AlphaFoldDB" id="A0A7C9P8Y5"/>
<sequence length="276" mass="31156">MSQQPEDMTGWLAFFAQADIPVLRQTALALDVLRADQRLLNASSIANVVTDDPLMTVKLLRYMQAHKSRHQMQELLDVKQMLLMMGIETFFREVPATLIAEDQFDGHADALACFLLTVRRAQRAAYYAADWAQRIHSMHAEEIKVSAILTHVTEILMWCFNPGPMTEIRRRQGLDKSRRSSDVQKQVLGFAGIDLQRQFAIDWQLPELLLNLMDPDQAGLSQVRNVTLAVSLARHSSNGWHDAALPDDFRGIAEFLHMEPSKVMSLVKTGPAAVLH</sequence>
<dbReference type="SUPFAM" id="SSF109604">
    <property type="entry name" value="HD-domain/PDEase-like"/>
    <property type="match status" value="1"/>
</dbReference>
<dbReference type="Pfam" id="PF08668">
    <property type="entry name" value="HDOD"/>
    <property type="match status" value="1"/>
</dbReference>
<evidence type="ECO:0000313" key="2">
    <source>
        <dbReference type="EMBL" id="NDP48999.1"/>
    </source>
</evidence>
<dbReference type="Proteomes" id="UP000483432">
    <property type="component" value="Unassembled WGS sequence"/>
</dbReference>
<dbReference type="Gene3D" id="1.10.3210.10">
    <property type="entry name" value="Hypothetical protein af1432"/>
    <property type="match status" value="1"/>
</dbReference>
<comment type="caution">
    <text evidence="2">The sequence shown here is derived from an EMBL/GenBank/DDBJ whole genome shotgun (WGS) entry which is preliminary data.</text>
</comment>
<dbReference type="PROSITE" id="PS51833">
    <property type="entry name" value="HDOD"/>
    <property type="match status" value="1"/>
</dbReference>
<gene>
    <name evidence="2" type="ORF">GZ085_11575</name>
</gene>
<name>A0A7C9P8Y5_9PROT</name>
<accession>A0A7C9P8Y5</accession>
<evidence type="ECO:0000259" key="1">
    <source>
        <dbReference type="PROSITE" id="PS51833"/>
    </source>
</evidence>